<keyword evidence="2" id="KW-1185">Reference proteome</keyword>
<name>A0A9N9NUB6_9GLOM</name>
<proteinExistence type="predicted"/>
<protein>
    <submittedName>
        <fullName evidence="1">12553_t:CDS:1</fullName>
    </submittedName>
</protein>
<reference evidence="1" key="1">
    <citation type="submission" date="2021-06" db="EMBL/GenBank/DDBJ databases">
        <authorList>
            <person name="Kallberg Y."/>
            <person name="Tangrot J."/>
            <person name="Rosling A."/>
        </authorList>
    </citation>
    <scope>NUCLEOTIDE SEQUENCE</scope>
    <source>
        <strain evidence="1">MA453B</strain>
    </source>
</reference>
<gene>
    <name evidence="1" type="ORF">DERYTH_LOCUS18817</name>
</gene>
<evidence type="ECO:0000313" key="1">
    <source>
        <dbReference type="EMBL" id="CAG8772494.1"/>
    </source>
</evidence>
<comment type="caution">
    <text evidence="1">The sequence shown here is derived from an EMBL/GenBank/DDBJ whole genome shotgun (WGS) entry which is preliminary data.</text>
</comment>
<feature type="non-terminal residue" evidence="1">
    <location>
        <position position="144"/>
    </location>
</feature>
<evidence type="ECO:0000313" key="2">
    <source>
        <dbReference type="Proteomes" id="UP000789405"/>
    </source>
</evidence>
<dbReference type="AlphaFoldDB" id="A0A9N9NUB6"/>
<feature type="non-terminal residue" evidence="1">
    <location>
        <position position="1"/>
    </location>
</feature>
<dbReference type="Proteomes" id="UP000789405">
    <property type="component" value="Unassembled WGS sequence"/>
</dbReference>
<sequence length="144" mass="16248">LYDENDQLSNLVFLQHSIVTNLVGAFDILQNNTLLVAQNEPANAWSFPSIDLPQFSPYNDNSATPSQEQLNNSGKDKIFAKLINELVIIIPTEQERLYSNKLYQVDNSLSGVEQYLISFAILEMRDGDKKNSTVITDDLNLLIQ</sequence>
<dbReference type="OrthoDB" id="2420894at2759"/>
<organism evidence="1 2">
    <name type="scientific">Dentiscutata erythropus</name>
    <dbReference type="NCBI Taxonomy" id="1348616"/>
    <lineage>
        <taxon>Eukaryota</taxon>
        <taxon>Fungi</taxon>
        <taxon>Fungi incertae sedis</taxon>
        <taxon>Mucoromycota</taxon>
        <taxon>Glomeromycotina</taxon>
        <taxon>Glomeromycetes</taxon>
        <taxon>Diversisporales</taxon>
        <taxon>Gigasporaceae</taxon>
        <taxon>Dentiscutata</taxon>
    </lineage>
</organism>
<dbReference type="EMBL" id="CAJVPY010019673">
    <property type="protein sequence ID" value="CAG8772494.1"/>
    <property type="molecule type" value="Genomic_DNA"/>
</dbReference>
<accession>A0A9N9NUB6</accession>